<dbReference type="GO" id="GO:0006412">
    <property type="term" value="P:translation"/>
    <property type="evidence" value="ECO:0007669"/>
    <property type="project" value="InterPro"/>
</dbReference>
<evidence type="ECO:0000313" key="4">
    <source>
        <dbReference type="EMBL" id="SVE36206.1"/>
    </source>
</evidence>
<dbReference type="Gene3D" id="1.10.287.610">
    <property type="entry name" value="Helix hairpin bin"/>
    <property type="match status" value="1"/>
</dbReference>
<dbReference type="Gene3D" id="3.40.50.10490">
    <property type="entry name" value="Glucose-6-phosphate isomerase like protein, domain 1"/>
    <property type="match status" value="1"/>
</dbReference>
<dbReference type="NCBIfam" id="TIGR01011">
    <property type="entry name" value="rpsB_bact"/>
    <property type="match status" value="1"/>
</dbReference>
<dbReference type="InterPro" id="IPR023591">
    <property type="entry name" value="Ribosomal_uS2_flav_dom_sf"/>
</dbReference>
<feature type="non-terminal residue" evidence="4">
    <location>
        <position position="169"/>
    </location>
</feature>
<evidence type="ECO:0000256" key="1">
    <source>
        <dbReference type="ARBA" id="ARBA00006242"/>
    </source>
</evidence>
<dbReference type="InterPro" id="IPR001865">
    <property type="entry name" value="Ribosomal_uS2"/>
</dbReference>
<dbReference type="InterPro" id="IPR005706">
    <property type="entry name" value="Ribosomal_uS2_bac/mit/plastid"/>
</dbReference>
<sequence length="169" mass="19175">MSDITLKGLLQSGAHFGHQTKYWNPKMQPYIFGVRNNVHIINLELTLDSIGPAINFVKSIAQKNNKILFVGTKRTASKIILEEANRCGMPYVNERWLGGMLTNYKTIRSSVRRLEELKLKKEDGTFSKLTKKEGLKIQREIDRLQKSIGGITEMGGLPDALFVVDVKRE</sequence>
<evidence type="ECO:0008006" key="5">
    <source>
        <dbReference type="Google" id="ProtNLM"/>
    </source>
</evidence>
<dbReference type="GO" id="GO:0003735">
    <property type="term" value="F:structural constituent of ribosome"/>
    <property type="evidence" value="ECO:0007669"/>
    <property type="project" value="InterPro"/>
</dbReference>
<accession>A0A383CV37</accession>
<dbReference type="SUPFAM" id="SSF52313">
    <property type="entry name" value="Ribosomal protein S2"/>
    <property type="match status" value="1"/>
</dbReference>
<organism evidence="4">
    <name type="scientific">marine metagenome</name>
    <dbReference type="NCBI Taxonomy" id="408172"/>
    <lineage>
        <taxon>unclassified sequences</taxon>
        <taxon>metagenomes</taxon>
        <taxon>ecological metagenomes</taxon>
    </lineage>
</organism>
<dbReference type="CDD" id="cd01425">
    <property type="entry name" value="RPS2"/>
    <property type="match status" value="1"/>
</dbReference>
<dbReference type="Pfam" id="PF00318">
    <property type="entry name" value="Ribosomal_S2"/>
    <property type="match status" value="1"/>
</dbReference>
<comment type="similarity">
    <text evidence="1">Belongs to the universal ribosomal protein uS2 family.</text>
</comment>
<dbReference type="PANTHER" id="PTHR12534:SF0">
    <property type="entry name" value="SMALL RIBOSOMAL SUBUNIT PROTEIN US2M"/>
    <property type="match status" value="1"/>
</dbReference>
<dbReference type="FunFam" id="1.10.287.610:FF:000001">
    <property type="entry name" value="30S ribosomal protein S2"/>
    <property type="match status" value="1"/>
</dbReference>
<dbReference type="PRINTS" id="PR00395">
    <property type="entry name" value="RIBOSOMALS2"/>
</dbReference>
<keyword evidence="2" id="KW-0689">Ribosomal protein</keyword>
<dbReference type="PANTHER" id="PTHR12534">
    <property type="entry name" value="30S RIBOSOMAL PROTEIN S2 PROKARYOTIC AND ORGANELLAR"/>
    <property type="match status" value="1"/>
</dbReference>
<evidence type="ECO:0000256" key="2">
    <source>
        <dbReference type="ARBA" id="ARBA00022980"/>
    </source>
</evidence>
<keyword evidence="3" id="KW-0687">Ribonucleoprotein</keyword>
<evidence type="ECO:0000256" key="3">
    <source>
        <dbReference type="ARBA" id="ARBA00023274"/>
    </source>
</evidence>
<dbReference type="EMBL" id="UINC01212051">
    <property type="protein sequence ID" value="SVE36206.1"/>
    <property type="molecule type" value="Genomic_DNA"/>
</dbReference>
<name>A0A383CV37_9ZZZZ</name>
<reference evidence="4" key="1">
    <citation type="submission" date="2018-05" db="EMBL/GenBank/DDBJ databases">
        <authorList>
            <person name="Lanie J.A."/>
            <person name="Ng W.-L."/>
            <person name="Kazmierczak K.M."/>
            <person name="Andrzejewski T.M."/>
            <person name="Davidsen T.M."/>
            <person name="Wayne K.J."/>
            <person name="Tettelin H."/>
            <person name="Glass J.I."/>
            <person name="Rusch D."/>
            <person name="Podicherti R."/>
            <person name="Tsui H.-C.T."/>
            <person name="Winkler M.E."/>
        </authorList>
    </citation>
    <scope>NUCLEOTIDE SEQUENCE</scope>
</reference>
<proteinExistence type="inferred from homology"/>
<dbReference type="HAMAP" id="MF_00291_B">
    <property type="entry name" value="Ribosomal_uS2_B"/>
    <property type="match status" value="1"/>
</dbReference>
<dbReference type="AlphaFoldDB" id="A0A383CV37"/>
<gene>
    <name evidence="4" type="ORF">METZ01_LOCUS489060</name>
</gene>
<dbReference type="GO" id="GO:0022627">
    <property type="term" value="C:cytosolic small ribosomal subunit"/>
    <property type="evidence" value="ECO:0007669"/>
    <property type="project" value="TreeGrafter"/>
</dbReference>
<protein>
    <recommendedName>
        <fullName evidence="5">30S ribosomal protein S2</fullName>
    </recommendedName>
</protein>